<keyword evidence="4" id="KW-1185">Reference proteome</keyword>
<proteinExistence type="predicted"/>
<evidence type="ECO:0000256" key="1">
    <source>
        <dbReference type="SAM" id="SignalP"/>
    </source>
</evidence>
<evidence type="ECO:0000313" key="4">
    <source>
        <dbReference type="Proteomes" id="UP000694556"/>
    </source>
</evidence>
<dbReference type="AlphaFoldDB" id="A0A8C3C3J1"/>
<dbReference type="Proteomes" id="UP000694556">
    <property type="component" value="Chromosome 22"/>
</dbReference>
<feature type="signal peptide" evidence="1">
    <location>
        <begin position="1"/>
        <end position="22"/>
    </location>
</feature>
<dbReference type="SUPFAM" id="SSF51069">
    <property type="entry name" value="Carbonic anhydrase"/>
    <property type="match status" value="1"/>
</dbReference>
<evidence type="ECO:0000313" key="3">
    <source>
        <dbReference type="Ensembl" id="ENSCMMP00000013288.1"/>
    </source>
</evidence>
<keyword evidence="1" id="KW-0732">Signal</keyword>
<dbReference type="Pfam" id="PF00194">
    <property type="entry name" value="Carb_anhydrase"/>
    <property type="match status" value="1"/>
</dbReference>
<protein>
    <recommendedName>
        <fullName evidence="2">Alpha-carbonic anhydrase domain-containing protein</fullName>
    </recommendedName>
</protein>
<organism evidence="3 4">
    <name type="scientific">Cairina moschata</name>
    <name type="common">Muscovy duck</name>
    <dbReference type="NCBI Taxonomy" id="8855"/>
    <lineage>
        <taxon>Eukaryota</taxon>
        <taxon>Metazoa</taxon>
        <taxon>Chordata</taxon>
        <taxon>Craniata</taxon>
        <taxon>Vertebrata</taxon>
        <taxon>Euteleostomi</taxon>
        <taxon>Archelosauria</taxon>
        <taxon>Archosauria</taxon>
        <taxon>Dinosauria</taxon>
        <taxon>Saurischia</taxon>
        <taxon>Theropoda</taxon>
        <taxon>Coelurosauria</taxon>
        <taxon>Aves</taxon>
        <taxon>Neognathae</taxon>
        <taxon>Galloanserae</taxon>
        <taxon>Anseriformes</taxon>
        <taxon>Anatidae</taxon>
        <taxon>Anatinae</taxon>
        <taxon>Cairina</taxon>
    </lineage>
</organism>
<sequence length="147" mass="16403">VSSMPGVLCICFLHGQAQEVSAEEGELNEEHWGQHFAACAGKRQSPIDIQRKKGVHNPQLLQLELSGYDEPLGKAGGSLFISCLKRGARFWQRSRHTAHTAPFSPILQASVVPDPQHGAFLIMQHQDPLCCCHDHGRRWQQSQTSHF</sequence>
<feature type="domain" description="Alpha-carbonic anhydrase" evidence="2">
    <location>
        <begin position="28"/>
        <end position="71"/>
    </location>
</feature>
<name>A0A8C3C3J1_CAIMO</name>
<reference evidence="3" key="2">
    <citation type="submission" date="2025-08" db="UniProtKB">
        <authorList>
            <consortium name="Ensembl"/>
        </authorList>
    </citation>
    <scope>IDENTIFICATION</scope>
</reference>
<evidence type="ECO:0000259" key="2">
    <source>
        <dbReference type="Pfam" id="PF00194"/>
    </source>
</evidence>
<dbReference type="Gene3D" id="3.10.200.10">
    <property type="entry name" value="Alpha carbonic anhydrase"/>
    <property type="match status" value="1"/>
</dbReference>
<dbReference type="InterPro" id="IPR036398">
    <property type="entry name" value="CA_dom_sf"/>
</dbReference>
<dbReference type="InterPro" id="IPR001148">
    <property type="entry name" value="CA_dom"/>
</dbReference>
<reference evidence="3" key="1">
    <citation type="submission" date="2018-09" db="EMBL/GenBank/DDBJ databases">
        <title>Common duck and Muscovy duck high density SNP chip.</title>
        <authorList>
            <person name="Vignal A."/>
            <person name="Thebault N."/>
            <person name="Warren W.C."/>
        </authorList>
    </citation>
    <scope>NUCLEOTIDE SEQUENCE [LARGE SCALE GENOMIC DNA]</scope>
</reference>
<accession>A0A8C3C3J1</accession>
<dbReference type="Ensembl" id="ENSCMMT00000014637.1">
    <property type="protein sequence ID" value="ENSCMMP00000013288.1"/>
    <property type="gene ID" value="ENSCMMG00000008398.1"/>
</dbReference>
<feature type="chain" id="PRO_5034382863" description="Alpha-carbonic anhydrase domain-containing protein" evidence="1">
    <location>
        <begin position="23"/>
        <end position="147"/>
    </location>
</feature>
<reference evidence="3" key="3">
    <citation type="submission" date="2025-09" db="UniProtKB">
        <authorList>
            <consortium name="Ensembl"/>
        </authorList>
    </citation>
    <scope>IDENTIFICATION</scope>
</reference>